<dbReference type="PANTHER" id="PTHR30389:SF17">
    <property type="entry name" value="L(+)-TARTRATE DEHYDRATASE SUBUNIT ALPHA-RELATED"/>
    <property type="match status" value="1"/>
</dbReference>
<keyword evidence="6" id="KW-0456">Lyase</keyword>
<dbReference type="GO" id="GO:0016829">
    <property type="term" value="F:lyase activity"/>
    <property type="evidence" value="ECO:0007669"/>
    <property type="project" value="UniProtKB-KW"/>
</dbReference>
<evidence type="ECO:0000256" key="5">
    <source>
        <dbReference type="ARBA" id="ARBA00023014"/>
    </source>
</evidence>
<comment type="similarity">
    <text evidence="1">Belongs to the class-I fumarase family.</text>
</comment>
<keyword evidence="5" id="KW-0411">Iron-sulfur</keyword>
<evidence type="ECO:0000313" key="8">
    <source>
        <dbReference type="EMBL" id="SDC31346.1"/>
    </source>
</evidence>
<protein>
    <submittedName>
        <fullName evidence="8">Fumarate hydratase subunit alpha</fullName>
    </submittedName>
</protein>
<dbReference type="GO" id="GO:0051539">
    <property type="term" value="F:4 iron, 4 sulfur cluster binding"/>
    <property type="evidence" value="ECO:0007669"/>
    <property type="project" value="UniProtKB-KW"/>
</dbReference>
<feature type="domain" description="Fe-S hydro-lyase tartrate dehydratase alpha-type catalytic" evidence="7">
    <location>
        <begin position="14"/>
        <end position="280"/>
    </location>
</feature>
<evidence type="ECO:0000256" key="3">
    <source>
        <dbReference type="ARBA" id="ARBA00022723"/>
    </source>
</evidence>
<dbReference type="RefSeq" id="WP_084323525.1">
    <property type="nucleotide sequence ID" value="NZ_FMYU01000004.1"/>
</dbReference>
<organism evidence="8 9">
    <name type="scientific">Desulfurella multipotens</name>
    <dbReference type="NCBI Taxonomy" id="79269"/>
    <lineage>
        <taxon>Bacteria</taxon>
        <taxon>Pseudomonadati</taxon>
        <taxon>Campylobacterota</taxon>
        <taxon>Desulfurellia</taxon>
        <taxon>Desulfurellales</taxon>
        <taxon>Desulfurellaceae</taxon>
        <taxon>Desulfurella</taxon>
    </lineage>
</organism>
<dbReference type="AlphaFoldDB" id="A0A1G6KLY4"/>
<evidence type="ECO:0000256" key="4">
    <source>
        <dbReference type="ARBA" id="ARBA00023004"/>
    </source>
</evidence>
<evidence type="ECO:0000259" key="7">
    <source>
        <dbReference type="Pfam" id="PF05681"/>
    </source>
</evidence>
<dbReference type="PANTHER" id="PTHR30389">
    <property type="entry name" value="FUMARATE HYDRATASE-RELATED"/>
    <property type="match status" value="1"/>
</dbReference>
<evidence type="ECO:0000256" key="2">
    <source>
        <dbReference type="ARBA" id="ARBA00022485"/>
    </source>
</evidence>
<dbReference type="NCBIfam" id="NF004885">
    <property type="entry name" value="PRK06246.1"/>
    <property type="match status" value="1"/>
</dbReference>
<dbReference type="Pfam" id="PF05681">
    <property type="entry name" value="Fumerase"/>
    <property type="match status" value="1"/>
</dbReference>
<evidence type="ECO:0000256" key="6">
    <source>
        <dbReference type="ARBA" id="ARBA00023239"/>
    </source>
</evidence>
<accession>A0A1G6KLY4</accession>
<keyword evidence="3" id="KW-0479">Metal-binding</keyword>
<dbReference type="OrthoDB" id="9798978at2"/>
<gene>
    <name evidence="8" type="ORF">SAMN05660835_00617</name>
</gene>
<dbReference type="InterPro" id="IPR051208">
    <property type="entry name" value="Class-I_Fumarase/Tartrate_DH"/>
</dbReference>
<keyword evidence="4" id="KW-0408">Iron</keyword>
<keyword evidence="9" id="KW-1185">Reference proteome</keyword>
<sequence>MSSIREINVSIIEDAIYNLAIEAAYKLPDDIHQKEKEAFEKEKSPVGKAVLETILKNVEVSAQGVFPLCQDTGLAVVFMEIGQDVHFVEGNLIDAINKGVERAYKDAYLRKSTCDPLTRKNLGNNLPAIVHTFIVPGDKVKIFFDAKGGGSESMSKVQMLKPADGRDGIIKTVVDWVIEAGPNPCPPTIIGVGIGGDFERSAILAKKATLRHLGEKNPDPRLAEMEEEILTKLNNSGIGPAGLGGITTSLGVHIEMEPCHIATLPLAINTACHVNRHKEILI</sequence>
<dbReference type="InterPro" id="IPR004646">
    <property type="entry name" value="Fe-S_hydro-lyase_TtdA-typ_cat"/>
</dbReference>
<name>A0A1G6KLY4_9BACT</name>
<keyword evidence="2" id="KW-0004">4Fe-4S</keyword>
<reference evidence="9" key="1">
    <citation type="submission" date="2016-10" db="EMBL/GenBank/DDBJ databases">
        <authorList>
            <person name="Varghese N."/>
            <person name="Submissions S."/>
        </authorList>
    </citation>
    <scope>NUCLEOTIDE SEQUENCE [LARGE SCALE GENOMIC DNA]</scope>
    <source>
        <strain evidence="9">DSM 8415</strain>
    </source>
</reference>
<dbReference type="Proteomes" id="UP000199411">
    <property type="component" value="Unassembled WGS sequence"/>
</dbReference>
<dbReference type="NCBIfam" id="TIGR00722">
    <property type="entry name" value="ttdA_fumA_fumB"/>
    <property type="match status" value="1"/>
</dbReference>
<dbReference type="GO" id="GO:0046872">
    <property type="term" value="F:metal ion binding"/>
    <property type="evidence" value="ECO:0007669"/>
    <property type="project" value="UniProtKB-KW"/>
</dbReference>
<evidence type="ECO:0000256" key="1">
    <source>
        <dbReference type="ARBA" id="ARBA00008876"/>
    </source>
</evidence>
<proteinExistence type="inferred from homology"/>
<evidence type="ECO:0000313" key="9">
    <source>
        <dbReference type="Proteomes" id="UP000199411"/>
    </source>
</evidence>
<dbReference type="EMBL" id="FMYU01000004">
    <property type="protein sequence ID" value="SDC31346.1"/>
    <property type="molecule type" value="Genomic_DNA"/>
</dbReference>